<feature type="region of interest" description="Disordered" evidence="1">
    <location>
        <begin position="355"/>
        <end position="389"/>
    </location>
</feature>
<accession>A0A9W2XTM0</accession>
<proteinExistence type="predicted"/>
<organism evidence="3 4">
    <name type="scientific">Betta splendens</name>
    <name type="common">Siamese fighting fish</name>
    <dbReference type="NCBI Taxonomy" id="158456"/>
    <lineage>
        <taxon>Eukaryota</taxon>
        <taxon>Metazoa</taxon>
        <taxon>Chordata</taxon>
        <taxon>Craniata</taxon>
        <taxon>Vertebrata</taxon>
        <taxon>Euteleostomi</taxon>
        <taxon>Actinopterygii</taxon>
        <taxon>Neopterygii</taxon>
        <taxon>Teleostei</taxon>
        <taxon>Neoteleostei</taxon>
        <taxon>Acanthomorphata</taxon>
        <taxon>Anabantaria</taxon>
        <taxon>Anabantiformes</taxon>
        <taxon>Anabantoidei</taxon>
        <taxon>Osphronemidae</taxon>
        <taxon>Betta</taxon>
    </lineage>
</organism>
<dbReference type="Pfam" id="PF05018">
    <property type="entry name" value="CFA20_dom"/>
    <property type="match status" value="1"/>
</dbReference>
<evidence type="ECO:0000313" key="4">
    <source>
        <dbReference type="RefSeq" id="XP_055364991.1"/>
    </source>
</evidence>
<feature type="region of interest" description="Disordered" evidence="1">
    <location>
        <begin position="463"/>
        <end position="514"/>
    </location>
</feature>
<dbReference type="CTD" id="200844"/>
<dbReference type="PANTHER" id="PTHR12458">
    <property type="entry name" value="ORF PROTEIN"/>
    <property type="match status" value="1"/>
</dbReference>
<evidence type="ECO:0000256" key="1">
    <source>
        <dbReference type="SAM" id="MobiDB-lite"/>
    </source>
</evidence>
<evidence type="ECO:0000259" key="2">
    <source>
        <dbReference type="Pfam" id="PF05018"/>
    </source>
</evidence>
<dbReference type="RefSeq" id="XP_055364991.1">
    <property type="nucleotide sequence ID" value="XM_055509016.1"/>
</dbReference>
<dbReference type="Proteomes" id="UP000515150">
    <property type="component" value="Chromosome 5"/>
</dbReference>
<name>A0A9W2XTM0_BETSP</name>
<gene>
    <name evidence="4" type="primary">cfap20dc</name>
</gene>
<reference evidence="4" key="1">
    <citation type="submission" date="2025-08" db="UniProtKB">
        <authorList>
            <consortium name="RefSeq"/>
        </authorList>
    </citation>
    <scope>IDENTIFICATION</scope>
</reference>
<evidence type="ECO:0000313" key="3">
    <source>
        <dbReference type="Proteomes" id="UP000515150"/>
    </source>
</evidence>
<dbReference type="GeneID" id="114855257"/>
<feature type="domain" description="CFA20" evidence="2">
    <location>
        <begin position="1"/>
        <end position="172"/>
    </location>
</feature>
<feature type="compositionally biased region" description="Acidic residues" evidence="1">
    <location>
        <begin position="503"/>
        <end position="513"/>
    </location>
</feature>
<dbReference type="InterPro" id="IPR007714">
    <property type="entry name" value="CFA20_dom"/>
</dbReference>
<keyword evidence="3" id="KW-1185">Reference proteome</keyword>
<dbReference type="InterPro" id="IPR040441">
    <property type="entry name" value="CFA20/CFAP20DC"/>
</dbReference>
<feature type="compositionally biased region" description="Polar residues" evidence="1">
    <location>
        <begin position="245"/>
        <end position="255"/>
    </location>
</feature>
<dbReference type="OrthoDB" id="10261083at2759"/>
<sequence>MFRNNYQGGAVVEIFSGQGKDPVAKWKLSGGPCAIHKEYNKEVKGFVYCLEGSSQTVKMQIPQNGKLSLGLLQRFLVLQVNIPQCKDFSIELVITDSEHLKRRLHLSTVHKELSATLFHAKIPFVGLKRNIWCTLCIDLVSFTAELFKGFLTLDGITLFATCKVRRIFTMKAEPTADDMFLNGSGLVDLIPRSCQFSPDVSHVTQMLNMENVRMADMRTAPVNSDCVPDQSAAVRSSSYRRARPQANSHTASGSRASGPPLQTGKAGSTASDGMESSLFITNTGTTSIRMKQKGSTESQTIANLSENVSHGEAGLTQREGTPGGLQPQPPKDRVFDKQGLKKLRVLSAGKERLASPAAYSDVEPGGHGKSSKTSEKCTSSSSRQERREQPMTLLKKTEHHLTAEEHGFSAAKENSMAALTPAQSVSCSIRRGLPSDLQVWSSWESNEGLEPQLTLQEEVFTFSSQPHSPKRGQGHGDQQKMEIGDDQVQNKSRRRHEAKPEDDFIGSESDEDGNCTTFRHQRTCVESNPATPTALDPALNVLLEDHVQSHNMDQTSDELSATTARIQPPLSKRAGAAGMGPKRYLPPRARSPSGSVVANPVQSVNNSVSLSRKLLHEVQLDGFLHHKEEGEDETLRTAASSPDEFHLLGSLRMHEEDDEELQMLASLKREQEEEEECGSTGLSASQIHQCNVSISMSCDDASTWTHITLPANQGHHYQNEMNPLLHSNPREWIDVLSPPIMPPSQRRRSPSTQKNQENIVPGEDVFEKEEENEEEYLNLLYDSCLNCYFDPNTGKYYELA</sequence>
<feature type="region of interest" description="Disordered" evidence="1">
    <location>
        <begin position="739"/>
        <end position="760"/>
    </location>
</feature>
<feature type="region of interest" description="Disordered" evidence="1">
    <location>
        <begin position="221"/>
        <end position="276"/>
    </location>
</feature>
<protein>
    <submittedName>
        <fullName evidence="4">Uncharacterized protein C3orf67 homolog isoform X1</fullName>
    </submittedName>
</protein>
<feature type="region of interest" description="Disordered" evidence="1">
    <location>
        <begin position="309"/>
        <end position="338"/>
    </location>
</feature>
<dbReference type="AlphaFoldDB" id="A0A9W2XTM0"/>